<feature type="transmembrane region" description="Helical" evidence="7">
    <location>
        <begin position="159"/>
        <end position="176"/>
    </location>
</feature>
<proteinExistence type="inferred from homology"/>
<dbReference type="GO" id="GO:0005886">
    <property type="term" value="C:plasma membrane"/>
    <property type="evidence" value="ECO:0007669"/>
    <property type="project" value="UniProtKB-SubCell"/>
</dbReference>
<keyword evidence="6 7" id="KW-0472">Membrane</keyword>
<reference evidence="8 9" key="1">
    <citation type="submission" date="2018-08" db="EMBL/GenBank/DDBJ databases">
        <title>Genomic Encyclopedia of Type Strains, Phase III (KMG-III): the genomes of soil and plant-associated and newly described type strains.</title>
        <authorList>
            <person name="Whitman W."/>
        </authorList>
    </citation>
    <scope>NUCLEOTIDE SEQUENCE [LARGE SCALE GENOMIC DNA]</scope>
    <source>
        <strain evidence="8 9">CGMCC 1.10966</strain>
    </source>
</reference>
<evidence type="ECO:0000256" key="1">
    <source>
        <dbReference type="ARBA" id="ARBA00004651"/>
    </source>
</evidence>
<feature type="transmembrane region" description="Helical" evidence="7">
    <location>
        <begin position="135"/>
        <end position="154"/>
    </location>
</feature>
<sequence length="177" mass="18840">MIWQLFFTFLKIGCVSFGGGYAVIPMIQYEVEAHGWLEPERFQQAVAMAGMSPGPISTNTATLVGYDAAGIPGGIAATLGMVLPSLAIIVLLSALFFRFQGSKWIKSSLYGLRPIITGMIAYAALHFGFLSGKEGFTWTTVSTLVICAGCLVLLTRYKLHPLAVIAAAGVAGIVIYT</sequence>
<feature type="transmembrane region" description="Helical" evidence="7">
    <location>
        <begin position="109"/>
        <end position="129"/>
    </location>
</feature>
<dbReference type="InterPro" id="IPR052518">
    <property type="entry name" value="CHR_Transporter"/>
</dbReference>
<evidence type="ECO:0000313" key="8">
    <source>
        <dbReference type="EMBL" id="REE67974.1"/>
    </source>
</evidence>
<evidence type="ECO:0000256" key="7">
    <source>
        <dbReference type="SAM" id="Phobius"/>
    </source>
</evidence>
<dbReference type="Pfam" id="PF02417">
    <property type="entry name" value="Chromate_transp"/>
    <property type="match status" value="1"/>
</dbReference>
<dbReference type="Proteomes" id="UP000256304">
    <property type="component" value="Unassembled WGS sequence"/>
</dbReference>
<evidence type="ECO:0000256" key="6">
    <source>
        <dbReference type="ARBA" id="ARBA00023136"/>
    </source>
</evidence>
<dbReference type="AlphaFoldDB" id="A0A3D9QUS9"/>
<protein>
    <submittedName>
        <fullName evidence="8">Chromate transporter</fullName>
    </submittedName>
</protein>
<evidence type="ECO:0000313" key="9">
    <source>
        <dbReference type="Proteomes" id="UP000256304"/>
    </source>
</evidence>
<dbReference type="OrthoDB" id="9027281at2"/>
<evidence type="ECO:0000256" key="4">
    <source>
        <dbReference type="ARBA" id="ARBA00022692"/>
    </source>
</evidence>
<keyword evidence="9" id="KW-1185">Reference proteome</keyword>
<keyword evidence="4 7" id="KW-0812">Transmembrane</keyword>
<comment type="similarity">
    <text evidence="2">Belongs to the chromate ion transporter (CHR) (TC 2.A.51) family.</text>
</comment>
<dbReference type="RefSeq" id="WP_116191761.1">
    <property type="nucleotide sequence ID" value="NZ_QTTN01000040.1"/>
</dbReference>
<dbReference type="PANTHER" id="PTHR43663">
    <property type="entry name" value="CHROMATE TRANSPORT PROTEIN-RELATED"/>
    <property type="match status" value="1"/>
</dbReference>
<evidence type="ECO:0000256" key="2">
    <source>
        <dbReference type="ARBA" id="ARBA00005262"/>
    </source>
</evidence>
<keyword evidence="3" id="KW-1003">Cell membrane</keyword>
<name>A0A3D9QUS9_9BACL</name>
<dbReference type="InterPro" id="IPR003370">
    <property type="entry name" value="Chromate_transpt"/>
</dbReference>
<keyword evidence="5 7" id="KW-1133">Transmembrane helix</keyword>
<accession>A0A3D9QUS9</accession>
<comment type="caution">
    <text evidence="8">The sequence shown here is derived from an EMBL/GenBank/DDBJ whole genome shotgun (WGS) entry which is preliminary data.</text>
</comment>
<gene>
    <name evidence="8" type="ORF">A8990_14023</name>
</gene>
<dbReference type="PANTHER" id="PTHR43663:SF1">
    <property type="entry name" value="CHROMATE TRANSPORTER"/>
    <property type="match status" value="1"/>
</dbReference>
<feature type="transmembrane region" description="Helical" evidence="7">
    <location>
        <begin position="75"/>
        <end position="97"/>
    </location>
</feature>
<evidence type="ECO:0000256" key="3">
    <source>
        <dbReference type="ARBA" id="ARBA00022475"/>
    </source>
</evidence>
<organism evidence="8 9">
    <name type="scientific">Paenibacillus taihuensis</name>
    <dbReference type="NCBI Taxonomy" id="1156355"/>
    <lineage>
        <taxon>Bacteria</taxon>
        <taxon>Bacillati</taxon>
        <taxon>Bacillota</taxon>
        <taxon>Bacilli</taxon>
        <taxon>Bacillales</taxon>
        <taxon>Paenibacillaceae</taxon>
        <taxon>Paenibacillus</taxon>
    </lineage>
</organism>
<dbReference type="GO" id="GO:0015109">
    <property type="term" value="F:chromate transmembrane transporter activity"/>
    <property type="evidence" value="ECO:0007669"/>
    <property type="project" value="InterPro"/>
</dbReference>
<dbReference type="EMBL" id="QTTN01000040">
    <property type="protein sequence ID" value="REE67974.1"/>
    <property type="molecule type" value="Genomic_DNA"/>
</dbReference>
<comment type="subcellular location">
    <subcellularLocation>
        <location evidence="1">Cell membrane</location>
        <topology evidence="1">Multi-pass membrane protein</topology>
    </subcellularLocation>
</comment>
<evidence type="ECO:0000256" key="5">
    <source>
        <dbReference type="ARBA" id="ARBA00022989"/>
    </source>
</evidence>